<protein>
    <submittedName>
        <fullName evidence="9">BHLH domain-containing protein</fullName>
    </submittedName>
</protein>
<dbReference type="Pfam" id="PF00010">
    <property type="entry name" value="HLH"/>
    <property type="match status" value="1"/>
</dbReference>
<name>A0A183ICY1_9BILA</name>
<dbReference type="EMBL" id="UZAM01006838">
    <property type="protein sequence ID" value="VDO94454.1"/>
    <property type="molecule type" value="Genomic_DNA"/>
</dbReference>
<evidence type="ECO:0000256" key="3">
    <source>
        <dbReference type="ARBA" id="ARBA00022782"/>
    </source>
</evidence>
<dbReference type="PANTHER" id="PTHR19290">
    <property type="entry name" value="BASIC HELIX-LOOP-HELIX PROTEIN NEUROGENIN-RELATED"/>
    <property type="match status" value="1"/>
</dbReference>
<reference evidence="9" key="1">
    <citation type="submission" date="2016-06" db="UniProtKB">
        <authorList>
            <consortium name="WormBaseParasite"/>
        </authorList>
    </citation>
    <scope>IDENTIFICATION</scope>
</reference>
<keyword evidence="5" id="KW-0539">Nucleus</keyword>
<keyword evidence="3" id="KW-0221">Differentiation</keyword>
<dbReference type="GO" id="GO:0000981">
    <property type="term" value="F:DNA-binding transcription factor activity, RNA polymerase II-specific"/>
    <property type="evidence" value="ECO:0007669"/>
    <property type="project" value="TreeGrafter"/>
</dbReference>
<dbReference type="GO" id="GO:0007423">
    <property type="term" value="P:sensory organ development"/>
    <property type="evidence" value="ECO:0007669"/>
    <property type="project" value="TreeGrafter"/>
</dbReference>
<evidence type="ECO:0000256" key="4">
    <source>
        <dbReference type="ARBA" id="ARBA00022902"/>
    </source>
</evidence>
<dbReference type="SUPFAM" id="SSF47459">
    <property type="entry name" value="HLH, helix-loop-helix DNA-binding domain"/>
    <property type="match status" value="1"/>
</dbReference>
<dbReference type="SMART" id="SM00353">
    <property type="entry name" value="HLH"/>
    <property type="match status" value="1"/>
</dbReference>
<evidence type="ECO:0000256" key="5">
    <source>
        <dbReference type="ARBA" id="ARBA00023242"/>
    </source>
</evidence>
<dbReference type="GO" id="GO:0061564">
    <property type="term" value="P:axon development"/>
    <property type="evidence" value="ECO:0007669"/>
    <property type="project" value="TreeGrafter"/>
</dbReference>
<comment type="subcellular location">
    <subcellularLocation>
        <location evidence="1">Nucleus</location>
    </subcellularLocation>
</comment>
<evidence type="ECO:0000256" key="1">
    <source>
        <dbReference type="ARBA" id="ARBA00004123"/>
    </source>
</evidence>
<dbReference type="GO" id="GO:0070888">
    <property type="term" value="F:E-box binding"/>
    <property type="evidence" value="ECO:0007669"/>
    <property type="project" value="TreeGrafter"/>
</dbReference>
<evidence type="ECO:0000313" key="7">
    <source>
        <dbReference type="EMBL" id="VDO94454.1"/>
    </source>
</evidence>
<dbReference type="GO" id="GO:0045944">
    <property type="term" value="P:positive regulation of transcription by RNA polymerase II"/>
    <property type="evidence" value="ECO:0007669"/>
    <property type="project" value="TreeGrafter"/>
</dbReference>
<organism evidence="9">
    <name type="scientific">Soboliphyme baturini</name>
    <dbReference type="NCBI Taxonomy" id="241478"/>
    <lineage>
        <taxon>Eukaryota</taxon>
        <taxon>Metazoa</taxon>
        <taxon>Ecdysozoa</taxon>
        <taxon>Nematoda</taxon>
        <taxon>Enoplea</taxon>
        <taxon>Dorylaimia</taxon>
        <taxon>Dioctophymatida</taxon>
        <taxon>Dioctophymatoidea</taxon>
        <taxon>Soboliphymatidae</taxon>
        <taxon>Soboliphyme</taxon>
    </lineage>
</organism>
<dbReference type="PROSITE" id="PS50888">
    <property type="entry name" value="BHLH"/>
    <property type="match status" value="1"/>
</dbReference>
<gene>
    <name evidence="7" type="ORF">SBAD_LOCUS1475</name>
</gene>
<evidence type="ECO:0000313" key="8">
    <source>
        <dbReference type="Proteomes" id="UP000270296"/>
    </source>
</evidence>
<dbReference type="InterPro" id="IPR011598">
    <property type="entry name" value="bHLH_dom"/>
</dbReference>
<evidence type="ECO:0000256" key="2">
    <source>
        <dbReference type="ARBA" id="ARBA00022473"/>
    </source>
</evidence>
<dbReference type="InterPro" id="IPR036638">
    <property type="entry name" value="HLH_DNA-bd_sf"/>
</dbReference>
<dbReference type="AlphaFoldDB" id="A0A183ICY1"/>
<dbReference type="OrthoDB" id="6161578at2759"/>
<evidence type="ECO:0000259" key="6">
    <source>
        <dbReference type="PROSITE" id="PS50888"/>
    </source>
</evidence>
<proteinExistence type="predicted"/>
<dbReference type="CDD" id="cd11430">
    <property type="entry name" value="bHLH_TS_ATOH1_like"/>
    <property type="match status" value="1"/>
</dbReference>
<dbReference type="PANTHER" id="PTHR19290:SF162">
    <property type="entry name" value="TRANSCRIPTION FACTOR ATOH7"/>
    <property type="match status" value="1"/>
</dbReference>
<keyword evidence="2" id="KW-0217">Developmental protein</keyword>
<dbReference type="Gene3D" id="4.10.280.10">
    <property type="entry name" value="Helix-loop-helix DNA-binding domain"/>
    <property type="match status" value="1"/>
</dbReference>
<keyword evidence="8" id="KW-1185">Reference proteome</keyword>
<keyword evidence="4" id="KW-0524">Neurogenesis</keyword>
<dbReference type="GO" id="GO:0046983">
    <property type="term" value="F:protein dimerization activity"/>
    <property type="evidence" value="ECO:0007669"/>
    <property type="project" value="InterPro"/>
</dbReference>
<accession>A0A183ICY1</accession>
<dbReference type="GO" id="GO:0005634">
    <property type="term" value="C:nucleus"/>
    <property type="evidence" value="ECO:0007669"/>
    <property type="project" value="UniProtKB-SubCell"/>
</dbReference>
<feature type="domain" description="BHLH" evidence="6">
    <location>
        <begin position="168"/>
        <end position="220"/>
    </location>
</feature>
<evidence type="ECO:0000313" key="9">
    <source>
        <dbReference type="WBParaSite" id="SBAD_0000154601-mRNA-1"/>
    </source>
</evidence>
<dbReference type="WBParaSite" id="SBAD_0000154601-mRNA-1">
    <property type="protein sequence ID" value="SBAD_0000154601-mRNA-1"/>
    <property type="gene ID" value="SBAD_0000154601"/>
</dbReference>
<dbReference type="InterPro" id="IPR050359">
    <property type="entry name" value="bHLH_transcription_factors"/>
</dbReference>
<dbReference type="Proteomes" id="UP000270296">
    <property type="component" value="Unassembled WGS sequence"/>
</dbReference>
<sequence length="229" mass="25157">MDCTRAETAGINLVPSIFDYSNQHSAPCGSSSNVQPSQQSRFSTSCKGETNGFKYVVAFDSSMDNVYGSHGGDSLPLNPKLNDMQWSSSVPSNSSPLSTGPVPLSFTTSNSCLYSSPLPADIACGVLVDSRRLLPKSDIARYSRNSSLRAQAANNRKFKPPSAAELRRRRIAANERERKRMDSLNFAFDQLRDVLPSVEAGKNLSKIETLLMAQEYIRVLQELVKNDKV</sequence>
<reference evidence="7 8" key="2">
    <citation type="submission" date="2018-11" db="EMBL/GenBank/DDBJ databases">
        <authorList>
            <consortium name="Pathogen Informatics"/>
        </authorList>
    </citation>
    <scope>NUCLEOTIDE SEQUENCE [LARGE SCALE GENOMIC DNA]</scope>
</reference>